<gene>
    <name evidence="1" type="ORF">NIES267_34610</name>
</gene>
<dbReference type="Proteomes" id="UP000218418">
    <property type="component" value="Chromosome"/>
</dbReference>
<accession>A0A1Z4LRY8</accession>
<evidence type="ECO:0008006" key="3">
    <source>
        <dbReference type="Google" id="ProtNLM"/>
    </source>
</evidence>
<dbReference type="OrthoDB" id="510741at2"/>
<dbReference type="InterPro" id="IPR027417">
    <property type="entry name" value="P-loop_NTPase"/>
</dbReference>
<dbReference type="AlphaFoldDB" id="A0A1Z4LRY8"/>
<proteinExistence type="predicted"/>
<reference evidence="1 2" key="1">
    <citation type="submission" date="2017-06" db="EMBL/GenBank/DDBJ databases">
        <title>Genome sequencing of cyanobaciteial culture collection at National Institute for Environmental Studies (NIES).</title>
        <authorList>
            <person name="Hirose Y."/>
            <person name="Shimura Y."/>
            <person name="Fujisawa T."/>
            <person name="Nakamura Y."/>
            <person name="Kawachi M."/>
        </authorList>
    </citation>
    <scope>NUCLEOTIDE SEQUENCE [LARGE SCALE GENOMIC DNA]</scope>
    <source>
        <strain evidence="1 2">NIES-267</strain>
    </source>
</reference>
<dbReference type="EMBL" id="AP018227">
    <property type="protein sequence ID" value="BAY83967.1"/>
    <property type="molecule type" value="Genomic_DNA"/>
</dbReference>
<keyword evidence="2" id="KW-1185">Reference proteome</keyword>
<evidence type="ECO:0000313" key="1">
    <source>
        <dbReference type="EMBL" id="BAY83967.1"/>
    </source>
</evidence>
<protein>
    <recommendedName>
        <fullName evidence="3">Shikimate kinase</fullName>
    </recommendedName>
</protein>
<organism evidence="1 2">
    <name type="scientific">Calothrix parasitica NIES-267</name>
    <dbReference type="NCBI Taxonomy" id="1973488"/>
    <lineage>
        <taxon>Bacteria</taxon>
        <taxon>Bacillati</taxon>
        <taxon>Cyanobacteriota</taxon>
        <taxon>Cyanophyceae</taxon>
        <taxon>Nostocales</taxon>
        <taxon>Calotrichaceae</taxon>
        <taxon>Calothrix</taxon>
    </lineage>
</organism>
<evidence type="ECO:0000313" key="2">
    <source>
        <dbReference type="Proteomes" id="UP000218418"/>
    </source>
</evidence>
<sequence length="179" mass="21027">MKTVVIGGVCRTGKSRLANKIFQNTKSTVFHGDHLMNILYNGFPDSVKDEFPKVLIKLIRNMGKEFGYTRIFESCHVDPIITKSKLNYPSYIFLFLGYPQVNIDNKIRELREYGANHPECWTNQHDDDSLISHIKEYIELSREQQIKCQQANILYFDTSDNFNDVWNQAYEYVMQKLDE</sequence>
<dbReference type="SUPFAM" id="SSF52540">
    <property type="entry name" value="P-loop containing nucleoside triphosphate hydrolases"/>
    <property type="match status" value="1"/>
</dbReference>
<name>A0A1Z4LRY8_9CYAN</name>